<comment type="caution">
    <text evidence="2">The sequence shown here is derived from an EMBL/GenBank/DDBJ whole genome shotgun (WGS) entry which is preliminary data.</text>
</comment>
<dbReference type="Pfam" id="PF11259">
    <property type="entry name" value="DUF3060"/>
    <property type="match status" value="1"/>
</dbReference>
<organism evidence="2 3">
    <name type="scientific">Pedobacter frigidisoli</name>
    <dbReference type="NCBI Taxonomy" id="2530455"/>
    <lineage>
        <taxon>Bacteria</taxon>
        <taxon>Pseudomonadati</taxon>
        <taxon>Bacteroidota</taxon>
        <taxon>Sphingobacteriia</taxon>
        <taxon>Sphingobacteriales</taxon>
        <taxon>Sphingobacteriaceae</taxon>
        <taxon>Pedobacter</taxon>
    </lineage>
</organism>
<evidence type="ECO:0000313" key="3">
    <source>
        <dbReference type="Proteomes" id="UP000291485"/>
    </source>
</evidence>
<accession>A0A4R0P1C6</accession>
<sequence>MKNLKKITSLLTLVFLFALPFVSVAQKTNKETAETINVAGSGITRTIEATGNENINIEGSDINVVIIGNCNTIIVTGAAIKVKAQSVKVIRIHGADCGVTYKSSPNKNGKAISSIAGAGSYATKIK</sequence>
<keyword evidence="3" id="KW-1185">Reference proteome</keyword>
<dbReference type="Proteomes" id="UP000291485">
    <property type="component" value="Unassembled WGS sequence"/>
</dbReference>
<gene>
    <name evidence="2" type="ORF">EZ449_09425</name>
</gene>
<dbReference type="RefSeq" id="WP_131558023.1">
    <property type="nucleotide sequence ID" value="NZ_SJSN01000006.1"/>
</dbReference>
<evidence type="ECO:0000256" key="1">
    <source>
        <dbReference type="SAM" id="SignalP"/>
    </source>
</evidence>
<feature type="signal peptide" evidence="1">
    <location>
        <begin position="1"/>
        <end position="25"/>
    </location>
</feature>
<dbReference type="AlphaFoldDB" id="A0A4R0P1C6"/>
<reference evidence="2 3" key="1">
    <citation type="submission" date="2019-02" db="EMBL/GenBank/DDBJ databases">
        <title>Pedobacter sp. RP-3-11 sp. nov., isolated from Arctic soil.</title>
        <authorList>
            <person name="Dahal R.H."/>
        </authorList>
    </citation>
    <scope>NUCLEOTIDE SEQUENCE [LARGE SCALE GENOMIC DNA]</scope>
    <source>
        <strain evidence="2 3">RP-3-11</strain>
    </source>
</reference>
<keyword evidence="1" id="KW-0732">Signal</keyword>
<name>A0A4R0P1C6_9SPHI</name>
<evidence type="ECO:0000313" key="2">
    <source>
        <dbReference type="EMBL" id="TCD10554.1"/>
    </source>
</evidence>
<dbReference type="OrthoDB" id="769534at2"/>
<dbReference type="EMBL" id="SJSN01000006">
    <property type="protein sequence ID" value="TCD10554.1"/>
    <property type="molecule type" value="Genomic_DNA"/>
</dbReference>
<dbReference type="InterPro" id="IPR021417">
    <property type="entry name" value="DUF3060"/>
</dbReference>
<protein>
    <submittedName>
        <fullName evidence="2">DUF3060 domain-containing protein</fullName>
    </submittedName>
</protein>
<feature type="chain" id="PRO_5020378513" evidence="1">
    <location>
        <begin position="26"/>
        <end position="126"/>
    </location>
</feature>
<proteinExistence type="predicted"/>